<keyword evidence="1" id="KW-1133">Transmembrane helix</keyword>
<feature type="non-terminal residue" evidence="2">
    <location>
        <position position="1"/>
    </location>
</feature>
<reference evidence="2" key="1">
    <citation type="journal article" date="2022" name="Plant J.">
        <title>Strategies of tolerance reflected in two North American maple genomes.</title>
        <authorList>
            <person name="McEvoy S.L."/>
            <person name="Sezen U.U."/>
            <person name="Trouern-Trend A."/>
            <person name="McMahon S.M."/>
            <person name="Schaberg P.G."/>
            <person name="Yang J."/>
            <person name="Wegrzyn J.L."/>
            <person name="Swenson N.G."/>
        </authorList>
    </citation>
    <scope>NUCLEOTIDE SEQUENCE</scope>
    <source>
        <strain evidence="2">91603</strain>
    </source>
</reference>
<organism evidence="2 3">
    <name type="scientific">Acer negundo</name>
    <name type="common">Box elder</name>
    <dbReference type="NCBI Taxonomy" id="4023"/>
    <lineage>
        <taxon>Eukaryota</taxon>
        <taxon>Viridiplantae</taxon>
        <taxon>Streptophyta</taxon>
        <taxon>Embryophyta</taxon>
        <taxon>Tracheophyta</taxon>
        <taxon>Spermatophyta</taxon>
        <taxon>Magnoliopsida</taxon>
        <taxon>eudicotyledons</taxon>
        <taxon>Gunneridae</taxon>
        <taxon>Pentapetalae</taxon>
        <taxon>rosids</taxon>
        <taxon>malvids</taxon>
        <taxon>Sapindales</taxon>
        <taxon>Sapindaceae</taxon>
        <taxon>Hippocastanoideae</taxon>
        <taxon>Acereae</taxon>
        <taxon>Acer</taxon>
    </lineage>
</organism>
<keyword evidence="1" id="KW-0472">Membrane</keyword>
<protein>
    <submittedName>
        <fullName evidence="2">Uncharacterized protein</fullName>
    </submittedName>
</protein>
<reference evidence="2" key="2">
    <citation type="submission" date="2023-02" db="EMBL/GenBank/DDBJ databases">
        <authorList>
            <person name="Swenson N.G."/>
            <person name="Wegrzyn J.L."/>
            <person name="Mcevoy S.L."/>
        </authorList>
    </citation>
    <scope>NUCLEOTIDE SEQUENCE</scope>
    <source>
        <strain evidence="2">91603</strain>
        <tissue evidence="2">Leaf</tissue>
    </source>
</reference>
<evidence type="ECO:0000256" key="1">
    <source>
        <dbReference type="SAM" id="Phobius"/>
    </source>
</evidence>
<proteinExistence type="predicted"/>
<dbReference type="Proteomes" id="UP001064489">
    <property type="component" value="Chromosome 6"/>
</dbReference>
<evidence type="ECO:0000313" key="2">
    <source>
        <dbReference type="EMBL" id="KAI9192097.1"/>
    </source>
</evidence>
<accession>A0AAD5JAS7</accession>
<dbReference type="EMBL" id="JAJSOW010000004">
    <property type="protein sequence ID" value="KAI9192097.1"/>
    <property type="molecule type" value="Genomic_DNA"/>
</dbReference>
<gene>
    <name evidence="2" type="ORF">LWI28_018260</name>
</gene>
<dbReference type="AlphaFoldDB" id="A0AAD5JAS7"/>
<evidence type="ECO:0000313" key="3">
    <source>
        <dbReference type="Proteomes" id="UP001064489"/>
    </source>
</evidence>
<keyword evidence="1" id="KW-0812">Transmembrane</keyword>
<sequence>AAKAENLLVAMLPRKQFYLRGYIWMRYASCLGARLFLSFFSVFSHAVMPPSIAGFSWLIIDADQKSVHNVSSPPPSLPLPRGKQMGQLLSRKIELSNETEYNVELLVRCSHHSRLIIIDKFSRKMFKATMFHPGTTDCSMSTVVIIISHGGVITNQCLIPQDFIDNACIFFRFNENGKFEVTGISATTLIDQFCRIGARDSLNNGHFSGRKETGLGAGPCGSESISHYIYGA</sequence>
<feature type="transmembrane region" description="Helical" evidence="1">
    <location>
        <begin position="21"/>
        <end position="43"/>
    </location>
</feature>
<name>A0AAD5JAS7_ACENE</name>
<comment type="caution">
    <text evidence="2">The sequence shown here is derived from an EMBL/GenBank/DDBJ whole genome shotgun (WGS) entry which is preliminary data.</text>
</comment>
<keyword evidence="3" id="KW-1185">Reference proteome</keyword>